<keyword evidence="5" id="KW-0249">Electron transport</keyword>
<dbReference type="InterPro" id="IPR036010">
    <property type="entry name" value="2Fe-2S_ferredoxin-like_sf"/>
</dbReference>
<dbReference type="PANTHER" id="PTHR43112">
    <property type="entry name" value="FERREDOXIN"/>
    <property type="match status" value="1"/>
</dbReference>
<dbReference type="CDD" id="cd00207">
    <property type="entry name" value="fer2"/>
    <property type="match status" value="1"/>
</dbReference>
<comment type="caution">
    <text evidence="12">The sequence shown here is derived from an EMBL/GenBank/DDBJ whole genome shotgun (WGS) entry which is preliminary data.</text>
</comment>
<dbReference type="Proteomes" id="UP001596398">
    <property type="component" value="Unassembled WGS sequence"/>
</dbReference>
<feature type="compositionally biased region" description="Acidic residues" evidence="9">
    <location>
        <begin position="55"/>
        <end position="67"/>
    </location>
</feature>
<gene>
    <name evidence="12" type="primary">fer</name>
    <name evidence="12" type="ORF">ACFQJ4_05105</name>
</gene>
<proteinExistence type="inferred from homology"/>
<dbReference type="CDD" id="cd06257">
    <property type="entry name" value="DnaJ"/>
    <property type="match status" value="1"/>
</dbReference>
<evidence type="ECO:0000313" key="12">
    <source>
        <dbReference type="EMBL" id="MFC7234696.1"/>
    </source>
</evidence>
<evidence type="ECO:0000256" key="7">
    <source>
        <dbReference type="ARBA" id="ARBA00023014"/>
    </source>
</evidence>
<dbReference type="SUPFAM" id="SSF54292">
    <property type="entry name" value="2Fe-2S ferredoxin-like"/>
    <property type="match status" value="1"/>
</dbReference>
<dbReference type="PROSITE" id="PS51085">
    <property type="entry name" value="2FE2S_FER_2"/>
    <property type="match status" value="1"/>
</dbReference>
<keyword evidence="6" id="KW-0408">Iron</keyword>
<evidence type="ECO:0000256" key="2">
    <source>
        <dbReference type="ARBA" id="ARBA00022448"/>
    </source>
</evidence>
<dbReference type="InterPro" id="IPR001041">
    <property type="entry name" value="2Fe-2S_ferredoxin-type"/>
</dbReference>
<dbReference type="RefSeq" id="WP_276235712.1">
    <property type="nucleotide sequence ID" value="NZ_CP119802.1"/>
</dbReference>
<keyword evidence="4" id="KW-0479">Metal-binding</keyword>
<dbReference type="Pfam" id="PF00226">
    <property type="entry name" value="DnaJ"/>
    <property type="match status" value="1"/>
</dbReference>
<dbReference type="PRINTS" id="PR00625">
    <property type="entry name" value="JDOMAIN"/>
</dbReference>
<evidence type="ECO:0000259" key="10">
    <source>
        <dbReference type="PROSITE" id="PS50076"/>
    </source>
</evidence>
<comment type="similarity">
    <text evidence="1">Belongs to the 2Fe2S plant-type ferredoxin family.</text>
</comment>
<evidence type="ECO:0000259" key="11">
    <source>
        <dbReference type="PROSITE" id="PS51085"/>
    </source>
</evidence>
<dbReference type="InterPro" id="IPR001623">
    <property type="entry name" value="DnaJ_domain"/>
</dbReference>
<evidence type="ECO:0000256" key="9">
    <source>
        <dbReference type="SAM" id="MobiDB-lite"/>
    </source>
</evidence>
<dbReference type="InterPro" id="IPR012675">
    <property type="entry name" value="Beta-grasp_dom_sf"/>
</dbReference>
<accession>A0ABD5ZMR5</accession>
<dbReference type="EMBL" id="JBHTAP010000001">
    <property type="protein sequence ID" value="MFC7234696.1"/>
    <property type="molecule type" value="Genomic_DNA"/>
</dbReference>
<dbReference type="Pfam" id="PF00111">
    <property type="entry name" value="Fer2"/>
    <property type="match status" value="1"/>
</dbReference>
<dbReference type="SUPFAM" id="SSF46565">
    <property type="entry name" value="Chaperone J-domain"/>
    <property type="match status" value="1"/>
</dbReference>
<dbReference type="GeneID" id="79266364"/>
<keyword evidence="7" id="KW-0411">Iron-sulfur</keyword>
<evidence type="ECO:0000256" key="8">
    <source>
        <dbReference type="ARBA" id="ARBA00034078"/>
    </source>
</evidence>
<dbReference type="InterPro" id="IPR006058">
    <property type="entry name" value="2Fe2S_fd_BS"/>
</dbReference>
<evidence type="ECO:0000313" key="13">
    <source>
        <dbReference type="Proteomes" id="UP001596398"/>
    </source>
</evidence>
<dbReference type="InterPro" id="IPR053441">
    <property type="entry name" value="2Fe2S_Ferredoxin"/>
</dbReference>
<feature type="domain" description="J" evidence="10">
    <location>
        <begin position="3"/>
        <end position="56"/>
    </location>
</feature>
<dbReference type="InterPro" id="IPR036869">
    <property type="entry name" value="J_dom_sf"/>
</dbReference>
<dbReference type="GO" id="GO:0051537">
    <property type="term" value="F:2 iron, 2 sulfur cluster binding"/>
    <property type="evidence" value="ECO:0007669"/>
    <property type="project" value="UniProtKB-KW"/>
</dbReference>
<dbReference type="NCBIfam" id="NF041393">
    <property type="entry name" value="Frdxn_Halo"/>
    <property type="match status" value="1"/>
</dbReference>
<dbReference type="PROSITE" id="PS50076">
    <property type="entry name" value="DNAJ_2"/>
    <property type="match status" value="1"/>
</dbReference>
<protein>
    <submittedName>
        <fullName evidence="12">Ferredoxin Fer</fullName>
    </submittedName>
</protein>
<evidence type="ECO:0000256" key="6">
    <source>
        <dbReference type="ARBA" id="ARBA00023004"/>
    </source>
</evidence>
<comment type="cofactor">
    <cofactor evidence="8">
        <name>[2Fe-2S] cluster</name>
        <dbReference type="ChEBI" id="CHEBI:190135"/>
    </cofactor>
</comment>
<dbReference type="Gene3D" id="3.10.20.30">
    <property type="match status" value="1"/>
</dbReference>
<dbReference type="Gene3D" id="1.10.287.110">
    <property type="entry name" value="DnaJ domain"/>
    <property type="match status" value="1"/>
</dbReference>
<keyword evidence="3" id="KW-0001">2Fe-2S</keyword>
<sequence>MDSPFDVLGVERDADPEAIERAYRERVKDAHPDHGGSAREFQRVRRAYEAIVSGDEEALVAAEEDARDDGRTSDTATRARARNRTPSDDGADADDGPSVEGSRVEFLNYEVLDDHGWELTDDDLFEKAAGADLDTEDYGRLLVKPGENLLEAAENRGFVWPYACRGGACSNCAVALVEGEMPTPAGNILTDEWLDRDIRLSCISSPVSDEAKVVYNVKHLPGLDDLRLRPSRFDARMQD</sequence>
<evidence type="ECO:0000256" key="4">
    <source>
        <dbReference type="ARBA" id="ARBA00022723"/>
    </source>
</evidence>
<dbReference type="PANTHER" id="PTHR43112:SF3">
    <property type="entry name" value="FERREDOXIN-2, CHLOROPLASTIC"/>
    <property type="match status" value="1"/>
</dbReference>
<feature type="domain" description="2Fe-2S ferredoxin-type" evidence="11">
    <location>
        <begin position="129"/>
        <end position="220"/>
    </location>
</feature>
<keyword evidence="13" id="KW-1185">Reference proteome</keyword>
<dbReference type="SMART" id="SM00271">
    <property type="entry name" value="DnaJ"/>
    <property type="match status" value="1"/>
</dbReference>
<dbReference type="PROSITE" id="PS00197">
    <property type="entry name" value="2FE2S_FER_1"/>
    <property type="match status" value="1"/>
</dbReference>
<name>A0ABD5ZMR5_9EURY</name>
<feature type="region of interest" description="Disordered" evidence="9">
    <location>
        <begin position="55"/>
        <end position="100"/>
    </location>
</feature>
<evidence type="ECO:0000256" key="5">
    <source>
        <dbReference type="ARBA" id="ARBA00022982"/>
    </source>
</evidence>
<evidence type="ECO:0000256" key="1">
    <source>
        <dbReference type="ARBA" id="ARBA00007874"/>
    </source>
</evidence>
<reference evidence="12 13" key="1">
    <citation type="journal article" date="2019" name="Int. J. Syst. Evol. Microbiol.">
        <title>The Global Catalogue of Microorganisms (GCM) 10K type strain sequencing project: providing services to taxonomists for standard genome sequencing and annotation.</title>
        <authorList>
            <consortium name="The Broad Institute Genomics Platform"/>
            <consortium name="The Broad Institute Genome Sequencing Center for Infectious Disease"/>
            <person name="Wu L."/>
            <person name="Ma J."/>
        </authorList>
    </citation>
    <scope>NUCLEOTIDE SEQUENCE [LARGE SCALE GENOMIC DNA]</scope>
    <source>
        <strain evidence="12 13">DT85</strain>
    </source>
</reference>
<dbReference type="GO" id="GO:0046872">
    <property type="term" value="F:metal ion binding"/>
    <property type="evidence" value="ECO:0007669"/>
    <property type="project" value="UniProtKB-KW"/>
</dbReference>
<organism evidence="12 13">
    <name type="scientific">Halosegnis marinus</name>
    <dbReference type="NCBI Taxonomy" id="3034023"/>
    <lineage>
        <taxon>Archaea</taxon>
        <taxon>Methanobacteriati</taxon>
        <taxon>Methanobacteriota</taxon>
        <taxon>Stenosarchaea group</taxon>
        <taxon>Halobacteria</taxon>
        <taxon>Halobacteriales</taxon>
        <taxon>Natronomonadaceae</taxon>
        <taxon>Halosegnis</taxon>
    </lineage>
</organism>
<dbReference type="AlphaFoldDB" id="A0ABD5ZMR5"/>
<keyword evidence="2" id="KW-0813">Transport</keyword>
<evidence type="ECO:0000256" key="3">
    <source>
        <dbReference type="ARBA" id="ARBA00022714"/>
    </source>
</evidence>